<evidence type="ECO:0000259" key="2">
    <source>
        <dbReference type="PROSITE" id="PS50933"/>
    </source>
</evidence>
<dbReference type="AlphaFoldDB" id="A0A7K1L5Z7"/>
<accession>A0A7K1L5Z7</accession>
<feature type="chain" id="PRO_5029883706" evidence="1">
    <location>
        <begin position="27"/>
        <end position="447"/>
    </location>
</feature>
<evidence type="ECO:0000313" key="3">
    <source>
        <dbReference type="EMBL" id="MUN39686.1"/>
    </source>
</evidence>
<feature type="signal peptide" evidence="1">
    <location>
        <begin position="1"/>
        <end position="26"/>
    </location>
</feature>
<protein>
    <submittedName>
        <fullName evidence="3">CHRD domain-containing protein</fullName>
    </submittedName>
</protein>
<dbReference type="InterPro" id="IPR021851">
    <property type="entry name" value="DUF3455"/>
</dbReference>
<dbReference type="InterPro" id="IPR010895">
    <property type="entry name" value="CHRD"/>
</dbReference>
<evidence type="ECO:0000313" key="4">
    <source>
        <dbReference type="Proteomes" id="UP000432015"/>
    </source>
</evidence>
<comment type="caution">
    <text evidence="3">The sequence shown here is derived from an EMBL/GenBank/DDBJ whole genome shotgun (WGS) entry which is preliminary data.</text>
</comment>
<proteinExistence type="predicted"/>
<dbReference type="EMBL" id="WOFH01000009">
    <property type="protein sequence ID" value="MUN39686.1"/>
    <property type="molecule type" value="Genomic_DNA"/>
</dbReference>
<evidence type="ECO:0000256" key="1">
    <source>
        <dbReference type="SAM" id="SignalP"/>
    </source>
</evidence>
<dbReference type="SMART" id="SM00754">
    <property type="entry name" value="CHRD"/>
    <property type="match status" value="2"/>
</dbReference>
<sequence>MTIRRIAIPAVSATALVAAGATVAAAAMTGGAHAKAPAKQTIFLAASLNGANEVPVNGGPAAGDRDGRAVAVLRVQGDRLWYALRWQDVAAPTAGHLHLGAAGTNGAVKVPLFAGALPGTARAVTGTVRITDRATLDRLRDDPGGLYANLHTGEFPGGAVRGQLHRLSRPVDLNGVLNGSASPELRSLADGAQEVPAADGKATGDPDGQATGFARTRDGLLAWGFTWSSIAPPTLGHIHEGARGSNGAVVADLFAAPSGLPAPVTGLAGVSHVEPGVAERIARRPGGFYTNLHTGEFPGGAVRGQLAPASDRPARAFVRRVVAGAQVYRCTPQPSGGYAFTQENVDAVLEGGIRHTFARPGPAGPPRWAAGDGSAVTGTAVAKTPNGAGNIPELVLDATPTGDGLLSGTAQILRLNTAGGVAPSGACDPSATPLAKVPYRADYVFLG</sequence>
<name>A0A7K1L5Z7_9ACTN</name>
<feature type="domain" description="CHRD" evidence="2">
    <location>
        <begin position="40"/>
        <end position="169"/>
    </location>
</feature>
<dbReference type="Pfam" id="PF11937">
    <property type="entry name" value="DUF3455"/>
    <property type="match status" value="1"/>
</dbReference>
<keyword evidence="1" id="KW-0732">Signal</keyword>
<dbReference type="RefSeq" id="WP_156218873.1">
    <property type="nucleotide sequence ID" value="NZ_WOFH01000009.1"/>
</dbReference>
<reference evidence="3 4" key="1">
    <citation type="submission" date="2019-11" db="EMBL/GenBank/DDBJ databases">
        <authorList>
            <person name="Cao P."/>
        </authorList>
    </citation>
    <scope>NUCLEOTIDE SEQUENCE [LARGE SCALE GENOMIC DNA]</scope>
    <source>
        <strain evidence="3 4">NEAU-AAG5</strain>
    </source>
</reference>
<dbReference type="PROSITE" id="PS50933">
    <property type="entry name" value="CHRD"/>
    <property type="match status" value="1"/>
</dbReference>
<dbReference type="Pfam" id="PF07452">
    <property type="entry name" value="CHRD"/>
    <property type="match status" value="2"/>
</dbReference>
<dbReference type="Proteomes" id="UP000432015">
    <property type="component" value="Unassembled WGS sequence"/>
</dbReference>
<organism evidence="3 4">
    <name type="scientific">Actinomadura litoris</name>
    <dbReference type="NCBI Taxonomy" id="2678616"/>
    <lineage>
        <taxon>Bacteria</taxon>
        <taxon>Bacillati</taxon>
        <taxon>Actinomycetota</taxon>
        <taxon>Actinomycetes</taxon>
        <taxon>Streptosporangiales</taxon>
        <taxon>Thermomonosporaceae</taxon>
        <taxon>Actinomadura</taxon>
    </lineage>
</organism>
<keyword evidence="4" id="KW-1185">Reference proteome</keyword>
<gene>
    <name evidence="3" type="ORF">GNZ18_24260</name>
</gene>